<gene>
    <name evidence="1" type="ORF">CK203_086304</name>
</gene>
<sequence length="63" mass="6825">MRCGGKALESFEAIGTFKDTLGNGWVEVFVDVCCLCGMLMNFKLLIRIHAGGGCDEVLDLLLT</sequence>
<evidence type="ECO:0000313" key="2">
    <source>
        <dbReference type="Proteomes" id="UP000288805"/>
    </source>
</evidence>
<accession>A0A438DB88</accession>
<evidence type="ECO:0000313" key="1">
    <source>
        <dbReference type="EMBL" id="RVW32722.1"/>
    </source>
</evidence>
<reference evidence="1 2" key="1">
    <citation type="journal article" date="2018" name="PLoS Genet.">
        <title>Population sequencing reveals clonal diversity and ancestral inbreeding in the grapevine cultivar Chardonnay.</title>
        <authorList>
            <person name="Roach M.J."/>
            <person name="Johnson D.L."/>
            <person name="Bohlmann J."/>
            <person name="van Vuuren H.J."/>
            <person name="Jones S.J."/>
            <person name="Pretorius I.S."/>
            <person name="Schmidt S.A."/>
            <person name="Borneman A.R."/>
        </authorList>
    </citation>
    <scope>NUCLEOTIDE SEQUENCE [LARGE SCALE GENOMIC DNA]</scope>
    <source>
        <strain evidence="2">cv. Chardonnay</strain>
        <tissue evidence="1">Leaf</tissue>
    </source>
</reference>
<dbReference type="EMBL" id="QGNW01001708">
    <property type="protein sequence ID" value="RVW32722.1"/>
    <property type="molecule type" value="Genomic_DNA"/>
</dbReference>
<organism evidence="1 2">
    <name type="scientific">Vitis vinifera</name>
    <name type="common">Grape</name>
    <dbReference type="NCBI Taxonomy" id="29760"/>
    <lineage>
        <taxon>Eukaryota</taxon>
        <taxon>Viridiplantae</taxon>
        <taxon>Streptophyta</taxon>
        <taxon>Embryophyta</taxon>
        <taxon>Tracheophyta</taxon>
        <taxon>Spermatophyta</taxon>
        <taxon>Magnoliopsida</taxon>
        <taxon>eudicotyledons</taxon>
        <taxon>Gunneridae</taxon>
        <taxon>Pentapetalae</taxon>
        <taxon>rosids</taxon>
        <taxon>Vitales</taxon>
        <taxon>Vitaceae</taxon>
        <taxon>Viteae</taxon>
        <taxon>Vitis</taxon>
    </lineage>
</organism>
<dbReference type="Proteomes" id="UP000288805">
    <property type="component" value="Unassembled WGS sequence"/>
</dbReference>
<protein>
    <submittedName>
        <fullName evidence="1">Uncharacterized protein</fullName>
    </submittedName>
</protein>
<dbReference type="AlphaFoldDB" id="A0A438DB88"/>
<name>A0A438DB88_VITVI</name>
<comment type="caution">
    <text evidence="1">The sequence shown here is derived from an EMBL/GenBank/DDBJ whole genome shotgun (WGS) entry which is preliminary data.</text>
</comment>
<proteinExistence type="predicted"/>